<evidence type="ECO:0000313" key="3">
    <source>
        <dbReference type="Proteomes" id="UP001295423"/>
    </source>
</evidence>
<protein>
    <submittedName>
        <fullName evidence="2">Uncharacterized protein</fullName>
    </submittedName>
</protein>
<feature type="compositionally biased region" description="Basic and acidic residues" evidence="1">
    <location>
        <begin position="79"/>
        <end position="96"/>
    </location>
</feature>
<feature type="compositionally biased region" description="Basic and acidic residues" evidence="1">
    <location>
        <begin position="108"/>
        <end position="117"/>
    </location>
</feature>
<keyword evidence="3" id="KW-1185">Reference proteome</keyword>
<feature type="compositionally biased region" description="Polar residues" evidence="1">
    <location>
        <begin position="302"/>
        <end position="311"/>
    </location>
</feature>
<dbReference type="Proteomes" id="UP001295423">
    <property type="component" value="Unassembled WGS sequence"/>
</dbReference>
<feature type="compositionally biased region" description="Polar residues" evidence="1">
    <location>
        <begin position="211"/>
        <end position="228"/>
    </location>
</feature>
<feature type="compositionally biased region" description="Basic and acidic residues" evidence="1">
    <location>
        <begin position="239"/>
        <end position="253"/>
    </location>
</feature>
<sequence length="311" mass="33288">MDDEEDLLNIDLDTSPSFDVSNSLQTTTKQLSSQQNGGASAAKPSSAAKGSMFYQPQRNLENPRWLQGTGSGRQLSQRELIERQKQAKLRAERGETPEAQGEIPPLEMGEHEDADGNRLSIGDRVRKTAVAVTGSAIVASGTMILFTPLHPLGHPIQAGGLGVLATEFEGPKRALNKSKALVKRISGKSKPEASNGDQASQSRQPPLGPNPLQNTSELQRSFASSSYVSPFRKQSLPNNDEKTKASTKQKEAKLPVPKSTLKRQGSTSLSSPNVDAKPLAKPKASKLKDIKPPIPKGKLKRQGSTSLSGGI</sequence>
<evidence type="ECO:0000313" key="2">
    <source>
        <dbReference type="EMBL" id="CAJ1964215.1"/>
    </source>
</evidence>
<accession>A0AAD2G623</accession>
<reference evidence="2" key="1">
    <citation type="submission" date="2023-08" db="EMBL/GenBank/DDBJ databases">
        <authorList>
            <person name="Audoor S."/>
            <person name="Bilcke G."/>
        </authorList>
    </citation>
    <scope>NUCLEOTIDE SEQUENCE</scope>
</reference>
<feature type="compositionally biased region" description="Polar residues" evidence="1">
    <location>
        <begin position="195"/>
        <end position="204"/>
    </location>
</feature>
<feature type="compositionally biased region" description="Low complexity" evidence="1">
    <location>
        <begin position="21"/>
        <end position="51"/>
    </location>
</feature>
<feature type="region of interest" description="Disordered" evidence="1">
    <location>
        <begin position="183"/>
        <end position="311"/>
    </location>
</feature>
<proteinExistence type="predicted"/>
<feature type="compositionally biased region" description="Polar residues" evidence="1">
    <location>
        <begin position="262"/>
        <end position="273"/>
    </location>
</feature>
<organism evidence="2 3">
    <name type="scientific">Cylindrotheca closterium</name>
    <dbReference type="NCBI Taxonomy" id="2856"/>
    <lineage>
        <taxon>Eukaryota</taxon>
        <taxon>Sar</taxon>
        <taxon>Stramenopiles</taxon>
        <taxon>Ochrophyta</taxon>
        <taxon>Bacillariophyta</taxon>
        <taxon>Bacillariophyceae</taxon>
        <taxon>Bacillariophycidae</taxon>
        <taxon>Bacillariales</taxon>
        <taxon>Bacillariaceae</taxon>
        <taxon>Cylindrotheca</taxon>
    </lineage>
</organism>
<gene>
    <name evidence="2" type="ORF">CYCCA115_LOCUS20523</name>
</gene>
<dbReference type="AlphaFoldDB" id="A0AAD2G623"/>
<comment type="caution">
    <text evidence="2">The sequence shown here is derived from an EMBL/GenBank/DDBJ whole genome shotgun (WGS) entry which is preliminary data.</text>
</comment>
<name>A0AAD2G623_9STRA</name>
<feature type="region of interest" description="Disordered" evidence="1">
    <location>
        <begin position="1"/>
        <end position="117"/>
    </location>
</feature>
<evidence type="ECO:0000256" key="1">
    <source>
        <dbReference type="SAM" id="MobiDB-lite"/>
    </source>
</evidence>
<dbReference type="EMBL" id="CAKOGP040002180">
    <property type="protein sequence ID" value="CAJ1964215.1"/>
    <property type="molecule type" value="Genomic_DNA"/>
</dbReference>